<accession>A0A212JPG5</accession>
<dbReference type="InterPro" id="IPR012507">
    <property type="entry name" value="YibE_F"/>
</dbReference>
<feature type="transmembrane region" description="Helical" evidence="1">
    <location>
        <begin position="381"/>
        <end position="403"/>
    </location>
</feature>
<keyword evidence="1" id="KW-0472">Membrane</keyword>
<evidence type="ECO:0000313" key="2">
    <source>
        <dbReference type="EMBL" id="SBW01290.1"/>
    </source>
</evidence>
<organism evidence="2">
    <name type="scientific">uncultured Eubacteriales bacterium</name>
    <dbReference type="NCBI Taxonomy" id="172733"/>
    <lineage>
        <taxon>Bacteria</taxon>
        <taxon>Bacillati</taxon>
        <taxon>Bacillota</taxon>
        <taxon>Clostridia</taxon>
        <taxon>Eubacteriales</taxon>
        <taxon>environmental samples</taxon>
    </lineage>
</organism>
<feature type="transmembrane region" description="Helical" evidence="1">
    <location>
        <begin position="236"/>
        <end position="258"/>
    </location>
</feature>
<feature type="transmembrane region" description="Helical" evidence="1">
    <location>
        <begin position="157"/>
        <end position="176"/>
    </location>
</feature>
<dbReference type="PANTHER" id="PTHR41771:SF1">
    <property type="entry name" value="MEMBRANE PROTEIN"/>
    <property type="match status" value="1"/>
</dbReference>
<feature type="transmembrane region" description="Helical" evidence="1">
    <location>
        <begin position="33"/>
        <end position="54"/>
    </location>
</feature>
<feature type="transmembrane region" description="Helical" evidence="1">
    <location>
        <begin position="183"/>
        <end position="205"/>
    </location>
</feature>
<gene>
    <name evidence="2" type="ORF">KL86CLO1_11458</name>
</gene>
<reference evidence="2" key="1">
    <citation type="submission" date="2016-04" db="EMBL/GenBank/DDBJ databases">
        <authorList>
            <person name="Evans L.H."/>
            <person name="Alamgir A."/>
            <person name="Owens N."/>
            <person name="Weber N.D."/>
            <person name="Virtaneva K."/>
            <person name="Barbian K."/>
            <person name="Babar A."/>
            <person name="Rosenke K."/>
        </authorList>
    </citation>
    <scope>NUCLEOTIDE SEQUENCE</scope>
    <source>
        <strain evidence="2">86</strain>
    </source>
</reference>
<sequence>MAERRKAKKHSAEKSGRGSAWLSALKEAVTPALAIRVGIMLLLIAGLAAVMVLLNRAVKREVPTAASLRVFVPAKITEVLSEDATPDTWTEGLRLGQQELEVELLEGEYKGEVLPIQNFLSAYSNVDGKVGGRVIVRVDVDESGDPFVVMVANYDRGLVMGGLLLLFSALLVAIGGKKGLMALLGLAFTILCLLFLLIPLILLGLPPIPCTIAFVAIATAASLLLLTGFTRKTLCATLGCVGGTAAAGILAAVVGVITPLSGFNMSEAEELVLRASEYHLHISGLLVCGVLIASLGAVMDVAMSIASACQELRELNPMLTARQLFQSGMNIGRDAMGTMANTLILAFAGSALNTLILFRAYNYPFLQIVNSDLIVIEVLQGLAGSIGIILTVPLVAAISASLLSNRGKKAVAAPQARPKTKSAPQPVR</sequence>
<keyword evidence="1" id="KW-1133">Transmembrane helix</keyword>
<dbReference type="EMBL" id="FLUN01000001">
    <property type="protein sequence ID" value="SBW01290.1"/>
    <property type="molecule type" value="Genomic_DNA"/>
</dbReference>
<evidence type="ECO:0000256" key="1">
    <source>
        <dbReference type="SAM" id="Phobius"/>
    </source>
</evidence>
<dbReference type="AlphaFoldDB" id="A0A212JPG5"/>
<proteinExistence type="predicted"/>
<keyword evidence="1" id="KW-0812">Transmembrane</keyword>
<dbReference type="Pfam" id="PF07907">
    <property type="entry name" value="YibE_F"/>
    <property type="match status" value="1"/>
</dbReference>
<feature type="transmembrane region" description="Helical" evidence="1">
    <location>
        <begin position="343"/>
        <end position="361"/>
    </location>
</feature>
<dbReference type="PANTHER" id="PTHR41771">
    <property type="entry name" value="MEMBRANE PROTEIN-RELATED"/>
    <property type="match status" value="1"/>
</dbReference>
<feature type="transmembrane region" description="Helical" evidence="1">
    <location>
        <begin position="211"/>
        <end position="229"/>
    </location>
</feature>
<feature type="transmembrane region" description="Helical" evidence="1">
    <location>
        <begin position="278"/>
        <end position="298"/>
    </location>
</feature>
<name>A0A212JPG5_9FIRM</name>
<protein>
    <submittedName>
        <fullName evidence="2">YibE/F-like protein</fullName>
    </submittedName>
</protein>